<protein>
    <recommendedName>
        <fullName evidence="3">histidine kinase</fullName>
        <ecNumber evidence="3">2.7.13.3</ecNumber>
    </recommendedName>
</protein>
<evidence type="ECO:0000313" key="15">
    <source>
        <dbReference type="EMBL" id="MBP5857519.1"/>
    </source>
</evidence>
<keyword evidence="9 12" id="KW-1133">Transmembrane helix</keyword>
<keyword evidence="10 12" id="KW-0472">Membrane</keyword>
<evidence type="ECO:0000259" key="13">
    <source>
        <dbReference type="PROSITE" id="PS50109"/>
    </source>
</evidence>
<comment type="subcellular location">
    <subcellularLocation>
        <location evidence="2">Cell membrane</location>
        <topology evidence="2">Multi-pass membrane protein</topology>
    </subcellularLocation>
</comment>
<evidence type="ECO:0000256" key="2">
    <source>
        <dbReference type="ARBA" id="ARBA00004651"/>
    </source>
</evidence>
<feature type="transmembrane region" description="Helical" evidence="12">
    <location>
        <begin position="28"/>
        <end position="52"/>
    </location>
</feature>
<dbReference type="SUPFAM" id="SSF158472">
    <property type="entry name" value="HAMP domain-like"/>
    <property type="match status" value="1"/>
</dbReference>
<dbReference type="PROSITE" id="PS50885">
    <property type="entry name" value="HAMP"/>
    <property type="match status" value="1"/>
</dbReference>
<feature type="domain" description="HAMP" evidence="14">
    <location>
        <begin position="371"/>
        <end position="424"/>
    </location>
</feature>
<accession>A0A8J7S2M9</accession>
<evidence type="ECO:0000313" key="16">
    <source>
        <dbReference type="Proteomes" id="UP000672602"/>
    </source>
</evidence>
<dbReference type="GO" id="GO:0005886">
    <property type="term" value="C:plasma membrane"/>
    <property type="evidence" value="ECO:0007669"/>
    <property type="project" value="UniProtKB-SubCell"/>
</dbReference>
<dbReference type="SUPFAM" id="SSF47384">
    <property type="entry name" value="Homodimeric domain of signal transducing histidine kinase"/>
    <property type="match status" value="1"/>
</dbReference>
<dbReference type="PROSITE" id="PS50109">
    <property type="entry name" value="HIS_KIN"/>
    <property type="match status" value="1"/>
</dbReference>
<evidence type="ECO:0000256" key="10">
    <source>
        <dbReference type="ARBA" id="ARBA00023136"/>
    </source>
</evidence>
<dbReference type="RefSeq" id="WP_210682099.1">
    <property type="nucleotide sequence ID" value="NZ_JAGMWN010000004.1"/>
</dbReference>
<dbReference type="InterPro" id="IPR036890">
    <property type="entry name" value="HATPase_C_sf"/>
</dbReference>
<feature type="transmembrane region" description="Helical" evidence="12">
    <location>
        <begin position="348"/>
        <end position="370"/>
    </location>
</feature>
<dbReference type="PANTHER" id="PTHR43065:SF22">
    <property type="entry name" value="HISTIDINE KINASE"/>
    <property type="match status" value="1"/>
</dbReference>
<dbReference type="CDD" id="cd06225">
    <property type="entry name" value="HAMP"/>
    <property type="match status" value="1"/>
</dbReference>
<evidence type="ECO:0000256" key="1">
    <source>
        <dbReference type="ARBA" id="ARBA00000085"/>
    </source>
</evidence>
<evidence type="ECO:0000256" key="8">
    <source>
        <dbReference type="ARBA" id="ARBA00022777"/>
    </source>
</evidence>
<dbReference type="Pfam" id="PF00672">
    <property type="entry name" value="HAMP"/>
    <property type="match status" value="1"/>
</dbReference>
<dbReference type="EMBL" id="JAGMWN010000004">
    <property type="protein sequence ID" value="MBP5857519.1"/>
    <property type="molecule type" value="Genomic_DNA"/>
</dbReference>
<keyword evidence="4" id="KW-1003">Cell membrane</keyword>
<gene>
    <name evidence="15" type="ORF">KAJ83_10905</name>
</gene>
<feature type="domain" description="Histidine kinase" evidence="13">
    <location>
        <begin position="473"/>
        <end position="691"/>
    </location>
</feature>
<evidence type="ECO:0000256" key="5">
    <source>
        <dbReference type="ARBA" id="ARBA00022553"/>
    </source>
</evidence>
<dbReference type="SMART" id="SM00387">
    <property type="entry name" value="HATPase_c"/>
    <property type="match status" value="1"/>
</dbReference>
<dbReference type="SUPFAM" id="SSF103190">
    <property type="entry name" value="Sensory domain-like"/>
    <property type="match status" value="1"/>
</dbReference>
<dbReference type="SMART" id="SM00304">
    <property type="entry name" value="HAMP"/>
    <property type="match status" value="1"/>
</dbReference>
<evidence type="ECO:0000256" key="6">
    <source>
        <dbReference type="ARBA" id="ARBA00022679"/>
    </source>
</evidence>
<evidence type="ECO:0000256" key="12">
    <source>
        <dbReference type="SAM" id="Phobius"/>
    </source>
</evidence>
<dbReference type="PRINTS" id="PR00344">
    <property type="entry name" value="BCTRLSENSOR"/>
</dbReference>
<evidence type="ECO:0000256" key="3">
    <source>
        <dbReference type="ARBA" id="ARBA00012438"/>
    </source>
</evidence>
<keyword evidence="5" id="KW-0597">Phosphoprotein</keyword>
<keyword evidence="11" id="KW-0175">Coiled coil</keyword>
<dbReference type="Pfam" id="PF17202">
    <property type="entry name" value="sCache_3_3"/>
    <property type="match status" value="1"/>
</dbReference>
<feature type="coiled-coil region" evidence="11">
    <location>
        <begin position="412"/>
        <end position="464"/>
    </location>
</feature>
<keyword evidence="8" id="KW-0418">Kinase</keyword>
<evidence type="ECO:0000256" key="11">
    <source>
        <dbReference type="SAM" id="Coils"/>
    </source>
</evidence>
<dbReference type="Gene3D" id="1.10.287.130">
    <property type="match status" value="1"/>
</dbReference>
<evidence type="ECO:0000256" key="7">
    <source>
        <dbReference type="ARBA" id="ARBA00022692"/>
    </source>
</evidence>
<keyword evidence="6" id="KW-0808">Transferase</keyword>
<dbReference type="GO" id="GO:0000155">
    <property type="term" value="F:phosphorelay sensor kinase activity"/>
    <property type="evidence" value="ECO:0007669"/>
    <property type="project" value="InterPro"/>
</dbReference>
<dbReference type="Proteomes" id="UP000672602">
    <property type="component" value="Unassembled WGS sequence"/>
</dbReference>
<dbReference type="Gene3D" id="3.30.565.10">
    <property type="entry name" value="Histidine kinase-like ATPase, C-terminal domain"/>
    <property type="match status" value="1"/>
</dbReference>
<sequence length="691" mass="75530">MTGAGGAGERTKRKRPGARPKLSLRYRLIALALLPMLVVAPILIGGTMYRWWGKFDSLLITKVNGDLTIAHQYLAQLVEDTGGRIQALGDSAQFARLLDQGDPAALEAWLARSREALGLDFLYLRAPGGGLRAASPAGMRLHGPGEWPIVEEARRSGVATAIDLFTGEQLAAIDDGLARRARVELVPTKAAVPTDRTAETRGMVIHAAAAPGVGEAGELEQPPPGTLVGGLLLNRNLGFIDTINALVYRQASLPEGSEGTATLFLDDVRVSTNVRLFTKDRALGTRVSAEVRQHVLGKGRVWLDRAFVVNDWYISAYEPIVDSHGDRIGMLYVGFLETPFRTAKNGTVLAVVVAFLLATAVTVPVFLRWARNIFKPLERMNATIAKVDEGDLGARTGASRGEDEIARVSGHLDDLLDRLQERDRELRDWAEELNVRVEERTRELREANARLEAATQQLVMSEKLAAIGEITAGVAHEINNPIAVIQGNLDVAREQIGAEANATARNEFRLIDQQIHRIQIIVTKLLRFARPEEYAGYAESQSPAEVIDDCLPLVAHLMEKADIEVVRDDRAARRVVMNRVELQQVLINLMSNAIQAMPEGGALYLRSFDRDRDRDRDRETGVVVEVRDTGRGIAPDMLTRIFDPFFTTKGRDGTGLGLSISQTLIGRAGGRIDAVSAPGEGTTFTIWLPAA</sequence>
<dbReference type="SUPFAM" id="SSF55874">
    <property type="entry name" value="ATPase domain of HSP90 chaperone/DNA topoisomerase II/histidine kinase"/>
    <property type="match status" value="1"/>
</dbReference>
<evidence type="ECO:0000256" key="9">
    <source>
        <dbReference type="ARBA" id="ARBA00022989"/>
    </source>
</evidence>
<dbReference type="InterPro" id="IPR003661">
    <property type="entry name" value="HisK_dim/P_dom"/>
</dbReference>
<dbReference type="EC" id="2.7.13.3" evidence="3"/>
<dbReference type="CDD" id="cd00082">
    <property type="entry name" value="HisKA"/>
    <property type="match status" value="1"/>
</dbReference>
<evidence type="ECO:0000259" key="14">
    <source>
        <dbReference type="PROSITE" id="PS50885"/>
    </source>
</evidence>
<comment type="catalytic activity">
    <reaction evidence="1">
        <text>ATP + protein L-histidine = ADP + protein N-phospho-L-histidine.</text>
        <dbReference type="EC" id="2.7.13.3"/>
    </reaction>
</comment>
<reference evidence="15" key="1">
    <citation type="submission" date="2021-04" db="EMBL/GenBank/DDBJ databases">
        <authorList>
            <person name="Zhang D.-C."/>
        </authorList>
    </citation>
    <scope>NUCLEOTIDE SEQUENCE</scope>
    <source>
        <strain evidence="15">CGMCC 1.15697</strain>
    </source>
</reference>
<dbReference type="InterPro" id="IPR029151">
    <property type="entry name" value="Sensor-like_sf"/>
</dbReference>
<dbReference type="InterPro" id="IPR005467">
    <property type="entry name" value="His_kinase_dom"/>
</dbReference>
<dbReference type="PANTHER" id="PTHR43065">
    <property type="entry name" value="SENSOR HISTIDINE KINASE"/>
    <property type="match status" value="1"/>
</dbReference>
<dbReference type="SMART" id="SM00388">
    <property type="entry name" value="HisKA"/>
    <property type="match status" value="1"/>
</dbReference>
<keyword evidence="16" id="KW-1185">Reference proteome</keyword>
<dbReference type="Pfam" id="PF00512">
    <property type="entry name" value="HisKA"/>
    <property type="match status" value="1"/>
</dbReference>
<name>A0A8J7S2M9_9PROT</name>
<dbReference type="InterPro" id="IPR033463">
    <property type="entry name" value="sCache_3"/>
</dbReference>
<dbReference type="InterPro" id="IPR003660">
    <property type="entry name" value="HAMP_dom"/>
</dbReference>
<organism evidence="15 16">
    <name type="scientific">Marivibrio halodurans</name>
    <dbReference type="NCBI Taxonomy" id="2039722"/>
    <lineage>
        <taxon>Bacteria</taxon>
        <taxon>Pseudomonadati</taxon>
        <taxon>Pseudomonadota</taxon>
        <taxon>Alphaproteobacteria</taxon>
        <taxon>Rhodospirillales</taxon>
        <taxon>Rhodospirillaceae</taxon>
        <taxon>Marivibrio</taxon>
    </lineage>
</organism>
<dbReference type="InterPro" id="IPR003594">
    <property type="entry name" value="HATPase_dom"/>
</dbReference>
<comment type="caution">
    <text evidence="15">The sequence shown here is derived from an EMBL/GenBank/DDBJ whole genome shotgun (WGS) entry which is preliminary data.</text>
</comment>
<proteinExistence type="predicted"/>
<dbReference type="Pfam" id="PF02518">
    <property type="entry name" value="HATPase_c"/>
    <property type="match status" value="1"/>
</dbReference>
<evidence type="ECO:0000256" key="4">
    <source>
        <dbReference type="ARBA" id="ARBA00022475"/>
    </source>
</evidence>
<dbReference type="AlphaFoldDB" id="A0A8J7S2M9"/>
<dbReference type="Gene3D" id="6.10.340.10">
    <property type="match status" value="1"/>
</dbReference>
<dbReference type="InterPro" id="IPR004358">
    <property type="entry name" value="Sig_transdc_His_kin-like_C"/>
</dbReference>
<dbReference type="InterPro" id="IPR036097">
    <property type="entry name" value="HisK_dim/P_sf"/>
</dbReference>
<keyword evidence="7 12" id="KW-0812">Transmembrane</keyword>